<evidence type="ECO:0000313" key="1">
    <source>
        <dbReference type="EMBL" id="KAJ3601049.1"/>
    </source>
</evidence>
<gene>
    <name evidence="1" type="ORF">NHX12_032022</name>
</gene>
<sequence length="184" mass="20304">MAPAAILFLSQRQRFQRVSVAALWETISSFCVKRDGADSVLADSRRLGEDKRMGTGDFNMQSRASVSRVFSGRPDPSLSKDSLESGLWSNATWRGAGRVCGSFLSVVTCPHAAQSVQILLRTPKERQQKDRQSAVTVVTDSAVRTPPKNRCKHNRSPNLDGAGVCLRGNGLIRTRRREEYLGIN</sequence>
<keyword evidence="2" id="KW-1185">Reference proteome</keyword>
<comment type="caution">
    <text evidence="1">The sequence shown here is derived from an EMBL/GenBank/DDBJ whole genome shotgun (WGS) entry which is preliminary data.</text>
</comment>
<evidence type="ECO:0000313" key="2">
    <source>
        <dbReference type="Proteomes" id="UP001148018"/>
    </source>
</evidence>
<dbReference type="EMBL" id="JANIIK010000047">
    <property type="protein sequence ID" value="KAJ3601049.1"/>
    <property type="molecule type" value="Genomic_DNA"/>
</dbReference>
<dbReference type="AlphaFoldDB" id="A0A9Q0E6P3"/>
<accession>A0A9Q0E6P3</accession>
<organism evidence="1 2">
    <name type="scientific">Muraenolepis orangiensis</name>
    <name type="common">Patagonian moray cod</name>
    <dbReference type="NCBI Taxonomy" id="630683"/>
    <lineage>
        <taxon>Eukaryota</taxon>
        <taxon>Metazoa</taxon>
        <taxon>Chordata</taxon>
        <taxon>Craniata</taxon>
        <taxon>Vertebrata</taxon>
        <taxon>Euteleostomi</taxon>
        <taxon>Actinopterygii</taxon>
        <taxon>Neopterygii</taxon>
        <taxon>Teleostei</taxon>
        <taxon>Neoteleostei</taxon>
        <taxon>Acanthomorphata</taxon>
        <taxon>Zeiogadaria</taxon>
        <taxon>Gadariae</taxon>
        <taxon>Gadiformes</taxon>
        <taxon>Muraenolepidoidei</taxon>
        <taxon>Muraenolepididae</taxon>
        <taxon>Muraenolepis</taxon>
    </lineage>
</organism>
<name>A0A9Q0E6P3_9TELE</name>
<dbReference type="Proteomes" id="UP001148018">
    <property type="component" value="Unassembled WGS sequence"/>
</dbReference>
<proteinExistence type="predicted"/>
<protein>
    <submittedName>
        <fullName evidence="1">Uncharacterized protein</fullName>
    </submittedName>
</protein>
<reference evidence="1" key="1">
    <citation type="submission" date="2022-07" db="EMBL/GenBank/DDBJ databases">
        <title>Chromosome-level genome of Muraenolepis orangiensis.</title>
        <authorList>
            <person name="Kim J."/>
        </authorList>
    </citation>
    <scope>NUCLEOTIDE SEQUENCE</scope>
    <source>
        <strain evidence="1">KU_S4_2022</strain>
        <tissue evidence="1">Muscle</tissue>
    </source>
</reference>